<evidence type="ECO:0000256" key="6">
    <source>
        <dbReference type="ARBA" id="ARBA00015850"/>
    </source>
</evidence>
<protein>
    <recommendedName>
        <fullName evidence="6 19">Adenosylcobinamide-GDP ribazoletransferase</fullName>
        <ecNumber evidence="5 19">2.7.8.26</ecNumber>
    </recommendedName>
    <alternativeName>
        <fullName evidence="16 19">Cobalamin synthase</fullName>
    </alternativeName>
    <alternativeName>
        <fullName evidence="15 19">Cobalamin-5'-phosphate synthase</fullName>
    </alternativeName>
</protein>
<keyword evidence="10 19" id="KW-0812">Transmembrane</keyword>
<dbReference type="PANTHER" id="PTHR34148">
    <property type="entry name" value="ADENOSYLCOBINAMIDE-GDP RIBAZOLETRANSFERASE"/>
    <property type="match status" value="1"/>
</dbReference>
<evidence type="ECO:0000256" key="19">
    <source>
        <dbReference type="HAMAP-Rule" id="MF_00719"/>
    </source>
</evidence>
<comment type="catalytic activity">
    <reaction evidence="18 19">
        <text>alpha-ribazole 5'-phosphate + adenosylcob(III)inamide-GDP = adenosylcob(III)alamin 5'-phosphate + GMP + H(+)</text>
        <dbReference type="Rhea" id="RHEA:23560"/>
        <dbReference type="ChEBI" id="CHEBI:15378"/>
        <dbReference type="ChEBI" id="CHEBI:57918"/>
        <dbReference type="ChEBI" id="CHEBI:58115"/>
        <dbReference type="ChEBI" id="CHEBI:60487"/>
        <dbReference type="ChEBI" id="CHEBI:60493"/>
        <dbReference type="EC" id="2.7.8.26"/>
    </reaction>
</comment>
<evidence type="ECO:0000256" key="5">
    <source>
        <dbReference type="ARBA" id="ARBA00013200"/>
    </source>
</evidence>
<feature type="transmembrane region" description="Helical" evidence="19">
    <location>
        <begin position="192"/>
        <end position="214"/>
    </location>
</feature>
<comment type="catalytic activity">
    <reaction evidence="17 19">
        <text>alpha-ribazole + adenosylcob(III)inamide-GDP = adenosylcob(III)alamin + GMP + H(+)</text>
        <dbReference type="Rhea" id="RHEA:16049"/>
        <dbReference type="ChEBI" id="CHEBI:10329"/>
        <dbReference type="ChEBI" id="CHEBI:15378"/>
        <dbReference type="ChEBI" id="CHEBI:18408"/>
        <dbReference type="ChEBI" id="CHEBI:58115"/>
        <dbReference type="ChEBI" id="CHEBI:60487"/>
        <dbReference type="EC" id="2.7.8.26"/>
    </reaction>
</comment>
<evidence type="ECO:0000256" key="2">
    <source>
        <dbReference type="ARBA" id="ARBA00004651"/>
    </source>
</evidence>
<evidence type="ECO:0000256" key="17">
    <source>
        <dbReference type="ARBA" id="ARBA00048623"/>
    </source>
</evidence>
<evidence type="ECO:0000313" key="20">
    <source>
        <dbReference type="EMBL" id="MFC7088580.1"/>
    </source>
</evidence>
<dbReference type="GO" id="GO:0051073">
    <property type="term" value="F:adenosylcobinamide-GDP ribazoletransferase activity"/>
    <property type="evidence" value="ECO:0007669"/>
    <property type="project" value="UniProtKB-EC"/>
</dbReference>
<evidence type="ECO:0000256" key="1">
    <source>
        <dbReference type="ARBA" id="ARBA00001946"/>
    </source>
</evidence>
<feature type="transmembrane region" description="Helical" evidence="19">
    <location>
        <begin position="33"/>
        <end position="56"/>
    </location>
</feature>
<evidence type="ECO:0000256" key="8">
    <source>
        <dbReference type="ARBA" id="ARBA00022573"/>
    </source>
</evidence>
<feature type="transmembrane region" description="Helical" evidence="19">
    <location>
        <begin position="109"/>
        <end position="132"/>
    </location>
</feature>
<comment type="caution">
    <text evidence="20">The sequence shown here is derived from an EMBL/GenBank/DDBJ whole genome shotgun (WGS) entry which is preliminary data.</text>
</comment>
<dbReference type="InterPro" id="IPR003805">
    <property type="entry name" value="CobS"/>
</dbReference>
<evidence type="ECO:0000256" key="15">
    <source>
        <dbReference type="ARBA" id="ARBA00032605"/>
    </source>
</evidence>
<keyword evidence="8 19" id="KW-0169">Cobalamin biosynthesis</keyword>
<evidence type="ECO:0000256" key="16">
    <source>
        <dbReference type="ARBA" id="ARBA00032853"/>
    </source>
</evidence>
<comment type="pathway">
    <text evidence="3 19">Cofactor biosynthesis; adenosylcobalamin biosynthesis; adenosylcobalamin from cob(II)yrinate a,c-diamide: step 7/7.</text>
</comment>
<dbReference type="HAMAP" id="MF_00719">
    <property type="entry name" value="CobS"/>
    <property type="match status" value="1"/>
</dbReference>
<dbReference type="RefSeq" id="WP_379729286.1">
    <property type="nucleotide sequence ID" value="NZ_BAAADR010000015.1"/>
</dbReference>
<evidence type="ECO:0000256" key="13">
    <source>
        <dbReference type="ARBA" id="ARBA00023136"/>
    </source>
</evidence>
<keyword evidence="11 19" id="KW-0460">Magnesium</keyword>
<evidence type="ECO:0000256" key="11">
    <source>
        <dbReference type="ARBA" id="ARBA00022842"/>
    </source>
</evidence>
<proteinExistence type="inferred from homology"/>
<feature type="transmembrane region" description="Helical" evidence="19">
    <location>
        <begin position="63"/>
        <end position="81"/>
    </location>
</feature>
<dbReference type="EC" id="2.7.8.26" evidence="5 19"/>
<comment type="similarity">
    <text evidence="4 19">Belongs to the CobS family.</text>
</comment>
<evidence type="ECO:0000256" key="4">
    <source>
        <dbReference type="ARBA" id="ARBA00010561"/>
    </source>
</evidence>
<reference evidence="21" key="1">
    <citation type="journal article" date="2019" name="Int. J. Syst. Evol. Microbiol.">
        <title>The Global Catalogue of Microorganisms (GCM) 10K type strain sequencing project: providing services to taxonomists for standard genome sequencing and annotation.</title>
        <authorList>
            <consortium name="The Broad Institute Genomics Platform"/>
            <consortium name="The Broad Institute Genome Sequencing Center for Infectious Disease"/>
            <person name="Wu L."/>
            <person name="Ma J."/>
        </authorList>
    </citation>
    <scope>NUCLEOTIDE SEQUENCE [LARGE SCALE GENOMIC DNA]</scope>
    <source>
        <strain evidence="21">CGMCC 1.13666</strain>
    </source>
</reference>
<evidence type="ECO:0000256" key="7">
    <source>
        <dbReference type="ARBA" id="ARBA00022475"/>
    </source>
</evidence>
<gene>
    <name evidence="19 20" type="primary">cobS</name>
    <name evidence="20" type="ORF">ACFQH5_03310</name>
</gene>
<dbReference type="EMBL" id="JBHSZP010000003">
    <property type="protein sequence ID" value="MFC7088580.1"/>
    <property type="molecule type" value="Genomic_DNA"/>
</dbReference>
<comment type="subcellular location">
    <subcellularLocation>
        <location evidence="2 19">Cell membrane</location>
        <topology evidence="2 19">Multi-pass membrane protein</topology>
    </subcellularLocation>
</comment>
<dbReference type="NCBIfam" id="TIGR00317">
    <property type="entry name" value="cobS"/>
    <property type="match status" value="1"/>
</dbReference>
<dbReference type="Pfam" id="PF02654">
    <property type="entry name" value="CobS"/>
    <property type="match status" value="1"/>
</dbReference>
<evidence type="ECO:0000256" key="18">
    <source>
        <dbReference type="ARBA" id="ARBA00049504"/>
    </source>
</evidence>
<evidence type="ECO:0000256" key="9">
    <source>
        <dbReference type="ARBA" id="ARBA00022679"/>
    </source>
</evidence>
<evidence type="ECO:0000256" key="14">
    <source>
        <dbReference type="ARBA" id="ARBA00025228"/>
    </source>
</evidence>
<keyword evidence="12 19" id="KW-1133">Transmembrane helix</keyword>
<evidence type="ECO:0000313" key="21">
    <source>
        <dbReference type="Proteomes" id="UP001596411"/>
    </source>
</evidence>
<keyword evidence="9 19" id="KW-0808">Transferase</keyword>
<organism evidence="20 21">
    <name type="scientific">Halomonas salifodinae</name>
    <dbReference type="NCBI Taxonomy" id="438745"/>
    <lineage>
        <taxon>Bacteria</taxon>
        <taxon>Pseudomonadati</taxon>
        <taxon>Pseudomonadota</taxon>
        <taxon>Gammaproteobacteria</taxon>
        <taxon>Oceanospirillales</taxon>
        <taxon>Halomonadaceae</taxon>
        <taxon>Halomonas</taxon>
    </lineage>
</organism>
<comment type="function">
    <text evidence="14 19">Joins adenosylcobinamide-GDP and alpha-ribazole to generate adenosylcobalamin (Ado-cobalamin). Also synthesizes adenosylcobalamin 5'-phosphate from adenosylcobinamide-GDP and alpha-ribazole 5'-phosphate.</text>
</comment>
<evidence type="ECO:0000256" key="3">
    <source>
        <dbReference type="ARBA" id="ARBA00004663"/>
    </source>
</evidence>
<keyword evidence="7 19" id="KW-1003">Cell membrane</keyword>
<evidence type="ECO:0000256" key="10">
    <source>
        <dbReference type="ARBA" id="ARBA00022692"/>
    </source>
</evidence>
<keyword evidence="13 19" id="KW-0472">Membrane</keyword>
<dbReference type="PANTHER" id="PTHR34148:SF1">
    <property type="entry name" value="ADENOSYLCOBINAMIDE-GDP RIBAZOLETRANSFERASE"/>
    <property type="match status" value="1"/>
</dbReference>
<name>A0ABW2ERQ7_9GAMM</name>
<evidence type="ECO:0000256" key="12">
    <source>
        <dbReference type="ARBA" id="ARBA00022989"/>
    </source>
</evidence>
<comment type="cofactor">
    <cofactor evidence="1 19">
        <name>Mg(2+)</name>
        <dbReference type="ChEBI" id="CHEBI:18420"/>
    </cofactor>
</comment>
<dbReference type="Proteomes" id="UP001596411">
    <property type="component" value="Unassembled WGS sequence"/>
</dbReference>
<keyword evidence="21" id="KW-1185">Reference proteome</keyword>
<sequence>MAAAGFGLVLALQFLTRIPLPLACPWTPATRRWALRAYPLVGLLLGGLLALAALALSGWPTPLQALALLSLWVALSGGLHLDGVMDLADALGSNAPLERRWAIMKDAQVGSFAILALVFLLAWKGLLLWALLEAGVAPLWLLAPPALARFGAVALLRLAPLARREGLAWAWRQESRHRDLALSLLPLAVPFWWLPGGWLLLAALAAFLLAFATLMVRSFRGINGDMLGAAIEGGELWLLLVAWLWLSS</sequence>
<feature type="transmembrane region" description="Helical" evidence="19">
    <location>
        <begin position="226"/>
        <end position="246"/>
    </location>
</feature>
<accession>A0ABW2ERQ7</accession>